<reference evidence="2 3" key="1">
    <citation type="submission" date="2017-10" db="EMBL/GenBank/DDBJ databases">
        <title>Whole genome sequencing of members of genus Pseudoxanthomonas.</title>
        <authorList>
            <person name="Kumar S."/>
            <person name="Bansal K."/>
            <person name="Kaur A."/>
            <person name="Patil P."/>
            <person name="Sharma S."/>
            <person name="Patil P.B."/>
        </authorList>
    </citation>
    <scope>NUCLEOTIDE SEQUENCE [LARGE SCALE GENOMIC DNA]</scope>
    <source>
        <strain evidence="2 3">DSM 17109</strain>
    </source>
</reference>
<dbReference type="Proteomes" id="UP000781710">
    <property type="component" value="Unassembled WGS sequence"/>
</dbReference>
<evidence type="ECO:0000313" key="2">
    <source>
        <dbReference type="EMBL" id="KAF1726443.1"/>
    </source>
</evidence>
<dbReference type="RefSeq" id="WP_213604546.1">
    <property type="nucleotide sequence ID" value="NZ_BOUK01000012.1"/>
</dbReference>
<name>A0ABQ6ZJX5_9GAMM</name>
<gene>
    <name evidence="2" type="ORF">CSC78_04930</name>
</gene>
<sequence>MNRISRMVARMYAPAVVIAVGGFATAEVVTRTERAFGEITPQRLASLSFLLAILLGTAWALHSSWRLYRWARGRELRCACGGMMSRIRYNRQRQKYRKCLACGSKSLEGAHCGSA</sequence>
<keyword evidence="1" id="KW-0472">Membrane</keyword>
<protein>
    <submittedName>
        <fullName evidence="2">Uncharacterized protein</fullName>
    </submittedName>
</protein>
<evidence type="ECO:0000256" key="1">
    <source>
        <dbReference type="SAM" id="Phobius"/>
    </source>
</evidence>
<accession>A0ABQ6ZJX5</accession>
<proteinExistence type="predicted"/>
<feature type="transmembrane region" description="Helical" evidence="1">
    <location>
        <begin position="42"/>
        <end position="62"/>
    </location>
</feature>
<keyword evidence="1" id="KW-0812">Transmembrane</keyword>
<keyword evidence="1" id="KW-1133">Transmembrane helix</keyword>
<comment type="caution">
    <text evidence="2">The sequence shown here is derived from an EMBL/GenBank/DDBJ whole genome shotgun (WGS) entry which is preliminary data.</text>
</comment>
<dbReference type="EMBL" id="PDWW01000004">
    <property type="protein sequence ID" value="KAF1726443.1"/>
    <property type="molecule type" value="Genomic_DNA"/>
</dbReference>
<evidence type="ECO:0000313" key="3">
    <source>
        <dbReference type="Proteomes" id="UP000781710"/>
    </source>
</evidence>
<keyword evidence="3" id="KW-1185">Reference proteome</keyword>
<organism evidence="2 3">
    <name type="scientific">Pseudoxanthomonas japonensis</name>
    <dbReference type="NCBI Taxonomy" id="69284"/>
    <lineage>
        <taxon>Bacteria</taxon>
        <taxon>Pseudomonadati</taxon>
        <taxon>Pseudomonadota</taxon>
        <taxon>Gammaproteobacteria</taxon>
        <taxon>Lysobacterales</taxon>
        <taxon>Lysobacteraceae</taxon>
        <taxon>Pseudoxanthomonas</taxon>
    </lineage>
</organism>